<dbReference type="Pfam" id="PF00341">
    <property type="entry name" value="PDGF"/>
    <property type="match status" value="1"/>
</dbReference>
<evidence type="ECO:0000259" key="2">
    <source>
        <dbReference type="PROSITE" id="PS50278"/>
    </source>
</evidence>
<feature type="chain" id="PRO_5046812127" description="Platelet-derived growth factor (PDGF) family profile domain-containing protein" evidence="1">
    <location>
        <begin position="18"/>
        <end position="194"/>
    </location>
</feature>
<name>A0ABN8L4A6_CHISP</name>
<keyword evidence="4" id="KW-1185">Reference proteome</keyword>
<protein>
    <recommendedName>
        <fullName evidence="2">Platelet-derived growth factor (PDGF) family profile domain-containing protein</fullName>
    </recommendedName>
</protein>
<dbReference type="PROSITE" id="PS50278">
    <property type="entry name" value="PDGF_2"/>
    <property type="match status" value="1"/>
</dbReference>
<evidence type="ECO:0000313" key="3">
    <source>
        <dbReference type="EMBL" id="CAH2979159.1"/>
    </source>
</evidence>
<accession>A0ABN8L4A6</accession>
<dbReference type="Gene3D" id="2.10.90.10">
    <property type="entry name" value="Cystine-knot cytokines"/>
    <property type="match status" value="1"/>
</dbReference>
<dbReference type="Proteomes" id="UP001153292">
    <property type="component" value="Chromosome 1"/>
</dbReference>
<dbReference type="InterPro" id="IPR000072">
    <property type="entry name" value="PDGF/VEGF_dom"/>
</dbReference>
<proteinExistence type="predicted"/>
<evidence type="ECO:0000313" key="4">
    <source>
        <dbReference type="Proteomes" id="UP001153292"/>
    </source>
</evidence>
<gene>
    <name evidence="3" type="ORF">CHILSU_LOCUS16</name>
</gene>
<dbReference type="SUPFAM" id="SSF57501">
    <property type="entry name" value="Cystine-knot cytokines"/>
    <property type="match status" value="1"/>
</dbReference>
<dbReference type="InterPro" id="IPR029034">
    <property type="entry name" value="Cystine-knot_cytokine"/>
</dbReference>
<dbReference type="EMBL" id="OU963894">
    <property type="protein sequence ID" value="CAH2979159.1"/>
    <property type="molecule type" value="Genomic_DNA"/>
</dbReference>
<reference evidence="3" key="1">
    <citation type="submission" date="2021-12" db="EMBL/GenBank/DDBJ databases">
        <authorList>
            <person name="King R."/>
        </authorList>
    </citation>
    <scope>NUCLEOTIDE SEQUENCE</scope>
</reference>
<feature type="domain" description="Platelet-derived growth factor (PDGF) family profile" evidence="2">
    <location>
        <begin position="71"/>
        <end position="143"/>
    </location>
</feature>
<evidence type="ECO:0000256" key="1">
    <source>
        <dbReference type="SAM" id="SignalP"/>
    </source>
</evidence>
<organism evidence="3 4">
    <name type="scientific">Chilo suppressalis</name>
    <name type="common">Asiatic rice borer moth</name>
    <dbReference type="NCBI Taxonomy" id="168631"/>
    <lineage>
        <taxon>Eukaryota</taxon>
        <taxon>Metazoa</taxon>
        <taxon>Ecdysozoa</taxon>
        <taxon>Arthropoda</taxon>
        <taxon>Hexapoda</taxon>
        <taxon>Insecta</taxon>
        <taxon>Pterygota</taxon>
        <taxon>Neoptera</taxon>
        <taxon>Endopterygota</taxon>
        <taxon>Lepidoptera</taxon>
        <taxon>Glossata</taxon>
        <taxon>Ditrysia</taxon>
        <taxon>Pyraloidea</taxon>
        <taxon>Crambidae</taxon>
        <taxon>Crambinae</taxon>
        <taxon>Chilo</taxon>
    </lineage>
</organism>
<sequence length="194" mass="22246">MMAKFLLVVVMFVVVDGAHKHHPKFPKGSEEYDAPVIKKVACSSENDRLRNEIIEKSRCGPPKEVFVYLEPQAAHEQVSPGAVWVKRCVGLCDWETDGSKCIPTRTVIRHIPIRIYNVKTDKETCSTYPVEEHVSCGCCSATHSDCGENRVFNPRKCSCQCTNTEERRSCLRQRSQNMRWNRSKCACEPRRRQK</sequence>
<feature type="signal peptide" evidence="1">
    <location>
        <begin position="1"/>
        <end position="17"/>
    </location>
</feature>
<keyword evidence="1" id="KW-0732">Signal</keyword>